<keyword evidence="2" id="KW-1003">Cell membrane</keyword>
<organism evidence="8 9">
    <name type="scientific">Rossellomorea vietnamensis</name>
    <dbReference type="NCBI Taxonomy" id="218284"/>
    <lineage>
        <taxon>Bacteria</taxon>
        <taxon>Bacillati</taxon>
        <taxon>Bacillota</taxon>
        <taxon>Bacilli</taxon>
        <taxon>Bacillales</taxon>
        <taxon>Bacillaceae</taxon>
        <taxon>Rossellomorea</taxon>
    </lineage>
</organism>
<dbReference type="InterPro" id="IPR050469">
    <property type="entry name" value="Diguanylate_Cyclase"/>
</dbReference>
<feature type="transmembrane region" description="Helical" evidence="6">
    <location>
        <begin position="35"/>
        <end position="53"/>
    </location>
</feature>
<dbReference type="RefSeq" id="WP_159362784.1">
    <property type="nucleotide sequence ID" value="NZ_CP047394.1"/>
</dbReference>
<evidence type="ECO:0000256" key="5">
    <source>
        <dbReference type="ARBA" id="ARBA00023136"/>
    </source>
</evidence>
<evidence type="ECO:0000256" key="2">
    <source>
        <dbReference type="ARBA" id="ARBA00022475"/>
    </source>
</evidence>
<feature type="transmembrane region" description="Helical" evidence="6">
    <location>
        <begin position="157"/>
        <end position="175"/>
    </location>
</feature>
<feature type="transmembrane region" description="Helical" evidence="6">
    <location>
        <begin position="65"/>
        <end position="90"/>
    </location>
</feature>
<proteinExistence type="predicted"/>
<evidence type="ECO:0000256" key="6">
    <source>
        <dbReference type="SAM" id="Phobius"/>
    </source>
</evidence>
<feature type="domain" description="GGDEF" evidence="7">
    <location>
        <begin position="222"/>
        <end position="357"/>
    </location>
</feature>
<evidence type="ECO:0000259" key="7">
    <source>
        <dbReference type="PROSITE" id="PS50887"/>
    </source>
</evidence>
<protein>
    <submittedName>
        <fullName evidence="8">Diguanylate cyclase</fullName>
    </submittedName>
</protein>
<dbReference type="InterPro" id="IPR029787">
    <property type="entry name" value="Nucleotide_cyclase"/>
</dbReference>
<dbReference type="GO" id="GO:0052621">
    <property type="term" value="F:diguanylate cyclase activity"/>
    <property type="evidence" value="ECO:0007669"/>
    <property type="project" value="TreeGrafter"/>
</dbReference>
<evidence type="ECO:0000313" key="9">
    <source>
        <dbReference type="Proteomes" id="UP000465062"/>
    </source>
</evidence>
<dbReference type="InterPro" id="IPR011620">
    <property type="entry name" value="Sig_transdc_His_kinase_LytS_TM"/>
</dbReference>
<dbReference type="GO" id="GO:0005886">
    <property type="term" value="C:plasma membrane"/>
    <property type="evidence" value="ECO:0007669"/>
    <property type="project" value="UniProtKB-SubCell"/>
</dbReference>
<dbReference type="NCBIfam" id="TIGR00254">
    <property type="entry name" value="GGDEF"/>
    <property type="match status" value="1"/>
</dbReference>
<feature type="transmembrane region" description="Helical" evidence="6">
    <location>
        <begin position="129"/>
        <end position="150"/>
    </location>
</feature>
<dbReference type="FunFam" id="3.30.70.270:FF:000001">
    <property type="entry name" value="Diguanylate cyclase domain protein"/>
    <property type="match status" value="1"/>
</dbReference>
<evidence type="ECO:0000256" key="1">
    <source>
        <dbReference type="ARBA" id="ARBA00004651"/>
    </source>
</evidence>
<dbReference type="AlphaFoldDB" id="A0A6I6UJC3"/>
<keyword evidence="3 6" id="KW-0812">Transmembrane</keyword>
<dbReference type="InterPro" id="IPR043128">
    <property type="entry name" value="Rev_trsase/Diguanyl_cyclase"/>
</dbReference>
<evidence type="ECO:0000256" key="4">
    <source>
        <dbReference type="ARBA" id="ARBA00022989"/>
    </source>
</evidence>
<sequence>MLGHVFINICILISFLYFAGIVLRNPRKSPIPMNVLIGSFSGVLGLALMYFAIPLDHNSIVDLRHVAIVTTAVYVGWIPALLSASIITVGRTIMFGVTQESTVAAIGMLVIGIICSVLSFLPYRRLVKMQIMNLASLMIIFILLQINIGFLNALQIIPYHTITSILVGFIAYFIAEQIKRSNEHYHQLEQSATKDFLTSLNNVRQFDVSYNQALKHAQERREKLSLLLIDIDHFKNVNDTFGHQAGDEVLKGLGKVLTHHSRSFDIVSRNGGEEFSILLIDCPHSHGMVIAERLREAVERHSFRISEEQSIHITISVGVSTFPDTVSPAGEEIFEQADKALYLAKRTGRNKVCDFNMVQAVT</sequence>
<evidence type="ECO:0000313" key="8">
    <source>
        <dbReference type="EMBL" id="QHE63055.1"/>
    </source>
</evidence>
<dbReference type="PANTHER" id="PTHR45138:SF9">
    <property type="entry name" value="DIGUANYLATE CYCLASE DGCM-RELATED"/>
    <property type="match status" value="1"/>
</dbReference>
<dbReference type="EMBL" id="CP047394">
    <property type="protein sequence ID" value="QHE63055.1"/>
    <property type="molecule type" value="Genomic_DNA"/>
</dbReference>
<accession>A0A6I6UJC3</accession>
<dbReference type="InterPro" id="IPR000160">
    <property type="entry name" value="GGDEF_dom"/>
</dbReference>
<dbReference type="PANTHER" id="PTHR45138">
    <property type="entry name" value="REGULATORY COMPONENTS OF SENSORY TRANSDUCTION SYSTEM"/>
    <property type="match status" value="1"/>
</dbReference>
<dbReference type="GO" id="GO:0071555">
    <property type="term" value="P:cell wall organization"/>
    <property type="evidence" value="ECO:0007669"/>
    <property type="project" value="InterPro"/>
</dbReference>
<evidence type="ECO:0000256" key="3">
    <source>
        <dbReference type="ARBA" id="ARBA00022692"/>
    </source>
</evidence>
<dbReference type="GO" id="GO:0043709">
    <property type="term" value="P:cell adhesion involved in single-species biofilm formation"/>
    <property type="evidence" value="ECO:0007669"/>
    <property type="project" value="TreeGrafter"/>
</dbReference>
<dbReference type="SMART" id="SM00267">
    <property type="entry name" value="GGDEF"/>
    <property type="match status" value="1"/>
</dbReference>
<name>A0A6I6UJC3_9BACI</name>
<dbReference type="KEGG" id="bvq:FHE72_20125"/>
<dbReference type="SUPFAM" id="SSF55073">
    <property type="entry name" value="Nucleotide cyclase"/>
    <property type="match status" value="1"/>
</dbReference>
<keyword evidence="4 6" id="KW-1133">Transmembrane helix</keyword>
<gene>
    <name evidence="8" type="ORF">FHE72_20125</name>
</gene>
<dbReference type="PROSITE" id="PS50887">
    <property type="entry name" value="GGDEF"/>
    <property type="match status" value="1"/>
</dbReference>
<keyword evidence="5 6" id="KW-0472">Membrane</keyword>
<feature type="transmembrane region" description="Helical" evidence="6">
    <location>
        <begin position="102"/>
        <end position="123"/>
    </location>
</feature>
<dbReference type="Pfam" id="PF00990">
    <property type="entry name" value="GGDEF"/>
    <property type="match status" value="1"/>
</dbReference>
<dbReference type="GO" id="GO:0000155">
    <property type="term" value="F:phosphorelay sensor kinase activity"/>
    <property type="evidence" value="ECO:0007669"/>
    <property type="project" value="InterPro"/>
</dbReference>
<dbReference type="Pfam" id="PF07694">
    <property type="entry name" value="5TM-5TMR_LYT"/>
    <property type="match status" value="1"/>
</dbReference>
<dbReference type="Proteomes" id="UP000465062">
    <property type="component" value="Chromosome"/>
</dbReference>
<feature type="transmembrane region" description="Helical" evidence="6">
    <location>
        <begin position="6"/>
        <end position="23"/>
    </location>
</feature>
<dbReference type="Gene3D" id="3.30.70.270">
    <property type="match status" value="1"/>
</dbReference>
<comment type="subcellular location">
    <subcellularLocation>
        <location evidence="1">Cell membrane</location>
        <topology evidence="1">Multi-pass membrane protein</topology>
    </subcellularLocation>
</comment>
<dbReference type="CDD" id="cd01949">
    <property type="entry name" value="GGDEF"/>
    <property type="match status" value="1"/>
</dbReference>
<reference evidence="8 9" key="1">
    <citation type="submission" date="2019-06" db="EMBL/GenBank/DDBJ databases">
        <title>An operon consisting of a P-type ATPase gene and a transcriptional regular gene given the different cadmium resistance in Bacillus vietamensis 151-6 and Bacillus marisflavi 151-25.</title>
        <authorList>
            <person name="Yu X."/>
        </authorList>
    </citation>
    <scope>NUCLEOTIDE SEQUENCE [LARGE SCALE GENOMIC DNA]</scope>
    <source>
        <strain evidence="8 9">151-6</strain>
    </source>
</reference>
<dbReference type="GO" id="GO:1902201">
    <property type="term" value="P:negative regulation of bacterial-type flagellum-dependent cell motility"/>
    <property type="evidence" value="ECO:0007669"/>
    <property type="project" value="TreeGrafter"/>
</dbReference>